<feature type="compositionally biased region" description="Low complexity" evidence="2">
    <location>
        <begin position="132"/>
        <end position="150"/>
    </location>
</feature>
<feature type="region of interest" description="Disordered" evidence="2">
    <location>
        <begin position="126"/>
        <end position="150"/>
    </location>
</feature>
<dbReference type="Proteomes" id="UP000724874">
    <property type="component" value="Unassembled WGS sequence"/>
</dbReference>
<feature type="chain" id="PRO_5040353487" description="Yeast cell wall synthesis Kre9/Knh1-like N-terminal domain-containing protein" evidence="3">
    <location>
        <begin position="23"/>
        <end position="228"/>
    </location>
</feature>
<dbReference type="Pfam" id="PF10342">
    <property type="entry name" value="Kre9_KNH"/>
    <property type="match status" value="1"/>
</dbReference>
<protein>
    <recommendedName>
        <fullName evidence="4">Yeast cell wall synthesis Kre9/Knh1-like N-terminal domain-containing protein</fullName>
    </recommendedName>
</protein>
<reference evidence="5" key="1">
    <citation type="submission" date="2020-11" db="EMBL/GenBank/DDBJ databases">
        <authorList>
            <consortium name="DOE Joint Genome Institute"/>
            <person name="Ahrendt S."/>
            <person name="Riley R."/>
            <person name="Andreopoulos W."/>
            <person name="LaButti K."/>
            <person name="Pangilinan J."/>
            <person name="Ruiz-duenas F.J."/>
            <person name="Barrasa J.M."/>
            <person name="Sanchez-Garcia M."/>
            <person name="Camarero S."/>
            <person name="Miyauchi S."/>
            <person name="Serrano A."/>
            <person name="Linde D."/>
            <person name="Babiker R."/>
            <person name="Drula E."/>
            <person name="Ayuso-Fernandez I."/>
            <person name="Pacheco R."/>
            <person name="Padilla G."/>
            <person name="Ferreira P."/>
            <person name="Barriuso J."/>
            <person name="Kellner H."/>
            <person name="Castanera R."/>
            <person name="Alfaro M."/>
            <person name="Ramirez L."/>
            <person name="Pisabarro A.G."/>
            <person name="Kuo A."/>
            <person name="Tritt A."/>
            <person name="Lipzen A."/>
            <person name="He G."/>
            <person name="Yan M."/>
            <person name="Ng V."/>
            <person name="Cullen D."/>
            <person name="Martin F."/>
            <person name="Rosso M.-N."/>
            <person name="Henrissat B."/>
            <person name="Hibbett D."/>
            <person name="Martinez A.T."/>
            <person name="Grigoriev I.V."/>
        </authorList>
    </citation>
    <scope>NUCLEOTIDE SEQUENCE</scope>
    <source>
        <strain evidence="5">AH 44721</strain>
    </source>
</reference>
<evidence type="ECO:0000256" key="3">
    <source>
        <dbReference type="SAM" id="SignalP"/>
    </source>
</evidence>
<keyword evidence="6" id="KW-1185">Reference proteome</keyword>
<evidence type="ECO:0000259" key="4">
    <source>
        <dbReference type="Pfam" id="PF10342"/>
    </source>
</evidence>
<evidence type="ECO:0000256" key="1">
    <source>
        <dbReference type="ARBA" id="ARBA00022729"/>
    </source>
</evidence>
<evidence type="ECO:0000313" key="6">
    <source>
        <dbReference type="Proteomes" id="UP000724874"/>
    </source>
</evidence>
<evidence type="ECO:0000256" key="2">
    <source>
        <dbReference type="SAM" id="MobiDB-lite"/>
    </source>
</evidence>
<dbReference type="AlphaFoldDB" id="A0A9P5TND9"/>
<dbReference type="InterPro" id="IPR018466">
    <property type="entry name" value="Kre9/Knh1-like_N"/>
</dbReference>
<proteinExistence type="predicted"/>
<feature type="compositionally biased region" description="Low complexity" evidence="2">
    <location>
        <begin position="176"/>
        <end position="186"/>
    </location>
</feature>
<keyword evidence="1 3" id="KW-0732">Signal</keyword>
<name>A0A9P5TND9_GYMJU</name>
<gene>
    <name evidence="5" type="ORF">CPB84DRAFT_1778773</name>
</gene>
<sequence>MFAFTLHILALYTISLLLPSLAAIFPTKPISTTVYNAGAPAQISWTEDGRRPLLNATYGLRIDLYAGNSTYLATLARDLSALSLNTTVYIPTNIPKNYHTYILRFITSEPAMTIYTSDFAINPSPFTAHPKPSSSRSSTSSRSLTGSPSLSAELGATTTITSTVISRVLPTSSPQGSNSRSLRGLLSLEQHRRGRPLSERRNYIDMEKVKFRLVFIVWPTLVGLSMAW</sequence>
<feature type="signal peptide" evidence="3">
    <location>
        <begin position="1"/>
        <end position="22"/>
    </location>
</feature>
<accession>A0A9P5TND9</accession>
<dbReference type="EMBL" id="JADNYJ010000046">
    <property type="protein sequence ID" value="KAF8900729.1"/>
    <property type="molecule type" value="Genomic_DNA"/>
</dbReference>
<feature type="region of interest" description="Disordered" evidence="2">
    <location>
        <begin position="167"/>
        <end position="186"/>
    </location>
</feature>
<feature type="domain" description="Yeast cell wall synthesis Kre9/Knh1-like N-terminal" evidence="4">
    <location>
        <begin position="29"/>
        <end position="121"/>
    </location>
</feature>
<dbReference type="OrthoDB" id="3250770at2759"/>
<organism evidence="5 6">
    <name type="scientific">Gymnopilus junonius</name>
    <name type="common">Spectacular rustgill mushroom</name>
    <name type="synonym">Gymnopilus spectabilis subsp. junonius</name>
    <dbReference type="NCBI Taxonomy" id="109634"/>
    <lineage>
        <taxon>Eukaryota</taxon>
        <taxon>Fungi</taxon>
        <taxon>Dikarya</taxon>
        <taxon>Basidiomycota</taxon>
        <taxon>Agaricomycotina</taxon>
        <taxon>Agaricomycetes</taxon>
        <taxon>Agaricomycetidae</taxon>
        <taxon>Agaricales</taxon>
        <taxon>Agaricineae</taxon>
        <taxon>Hymenogastraceae</taxon>
        <taxon>Gymnopilus</taxon>
    </lineage>
</organism>
<comment type="caution">
    <text evidence="5">The sequence shown here is derived from an EMBL/GenBank/DDBJ whole genome shotgun (WGS) entry which is preliminary data.</text>
</comment>
<evidence type="ECO:0000313" key="5">
    <source>
        <dbReference type="EMBL" id="KAF8900729.1"/>
    </source>
</evidence>